<dbReference type="SUPFAM" id="SSF55729">
    <property type="entry name" value="Acyl-CoA N-acyltransferases (Nat)"/>
    <property type="match status" value="1"/>
</dbReference>
<protein>
    <submittedName>
        <fullName evidence="4">GNAT family N-acetyltransferase</fullName>
    </submittedName>
</protein>
<dbReference type="EMBL" id="JAAZSQ010000001">
    <property type="protein sequence ID" value="NKX53383.1"/>
    <property type="molecule type" value="Genomic_DNA"/>
</dbReference>
<gene>
    <name evidence="4" type="ORF">HGG74_02280</name>
</gene>
<dbReference type="Pfam" id="PF00583">
    <property type="entry name" value="Acetyltransf_1"/>
    <property type="match status" value="1"/>
</dbReference>
<accession>A0A7X6HAA2</accession>
<reference evidence="4 5" key="1">
    <citation type="submission" date="2020-04" db="EMBL/GenBank/DDBJ databases">
        <title>Arthrobacter sp. nov.</title>
        <authorList>
            <person name="Liu S."/>
        </authorList>
    </citation>
    <scope>NUCLEOTIDE SEQUENCE [LARGE SCALE GENOMIC DNA]</scope>
    <source>
        <strain evidence="4 5">E918</strain>
    </source>
</reference>
<sequence>MSITVRPAVEADYDDVARLTRAAYLHGGHLTEADAYLERLADVAHRAEHATVWVAELDGKVAGAVTLTLAGGEYADIARPGELEFRMLAVDPALQRSGVGRALVQAIIEHARQLPGVEAVSLTTGSDWERAHRLYWSLGFVRVPERDWNVPGTDIRLWVFRLDLKGPARRR</sequence>
<evidence type="ECO:0000256" key="2">
    <source>
        <dbReference type="ARBA" id="ARBA00023315"/>
    </source>
</evidence>
<dbReference type="PANTHER" id="PTHR43877">
    <property type="entry name" value="AMINOALKYLPHOSPHONATE N-ACETYLTRANSFERASE-RELATED-RELATED"/>
    <property type="match status" value="1"/>
</dbReference>
<organism evidence="4 5">
    <name type="scientific">Arthrobacter mobilis</name>
    <dbReference type="NCBI Taxonomy" id="2724944"/>
    <lineage>
        <taxon>Bacteria</taxon>
        <taxon>Bacillati</taxon>
        <taxon>Actinomycetota</taxon>
        <taxon>Actinomycetes</taxon>
        <taxon>Micrococcales</taxon>
        <taxon>Micrococcaceae</taxon>
        <taxon>Arthrobacter</taxon>
    </lineage>
</organism>
<dbReference type="InterPro" id="IPR000182">
    <property type="entry name" value="GNAT_dom"/>
</dbReference>
<keyword evidence="1 4" id="KW-0808">Transferase</keyword>
<dbReference type="Proteomes" id="UP000544090">
    <property type="component" value="Unassembled WGS sequence"/>
</dbReference>
<dbReference type="RefSeq" id="WP_168484695.1">
    <property type="nucleotide sequence ID" value="NZ_JAAZSQ010000001.1"/>
</dbReference>
<name>A0A7X6HAA2_9MICC</name>
<dbReference type="InterPro" id="IPR016181">
    <property type="entry name" value="Acyl_CoA_acyltransferase"/>
</dbReference>
<comment type="caution">
    <text evidence="4">The sequence shown here is derived from an EMBL/GenBank/DDBJ whole genome shotgun (WGS) entry which is preliminary data.</text>
</comment>
<evidence type="ECO:0000259" key="3">
    <source>
        <dbReference type="PROSITE" id="PS51186"/>
    </source>
</evidence>
<dbReference type="AlphaFoldDB" id="A0A7X6HAA2"/>
<dbReference type="InterPro" id="IPR050832">
    <property type="entry name" value="Bact_Acetyltransf"/>
</dbReference>
<keyword evidence="2" id="KW-0012">Acyltransferase</keyword>
<evidence type="ECO:0000313" key="5">
    <source>
        <dbReference type="Proteomes" id="UP000544090"/>
    </source>
</evidence>
<dbReference type="PROSITE" id="PS51186">
    <property type="entry name" value="GNAT"/>
    <property type="match status" value="1"/>
</dbReference>
<proteinExistence type="predicted"/>
<dbReference type="CDD" id="cd04301">
    <property type="entry name" value="NAT_SF"/>
    <property type="match status" value="1"/>
</dbReference>
<evidence type="ECO:0000313" key="4">
    <source>
        <dbReference type="EMBL" id="NKX53383.1"/>
    </source>
</evidence>
<dbReference type="Gene3D" id="3.40.630.30">
    <property type="match status" value="1"/>
</dbReference>
<dbReference type="GO" id="GO:0016747">
    <property type="term" value="F:acyltransferase activity, transferring groups other than amino-acyl groups"/>
    <property type="evidence" value="ECO:0007669"/>
    <property type="project" value="InterPro"/>
</dbReference>
<feature type="domain" description="N-acetyltransferase" evidence="3">
    <location>
        <begin position="3"/>
        <end position="162"/>
    </location>
</feature>
<evidence type="ECO:0000256" key="1">
    <source>
        <dbReference type="ARBA" id="ARBA00022679"/>
    </source>
</evidence>
<keyword evidence="5" id="KW-1185">Reference proteome</keyword>